<proteinExistence type="predicted"/>
<protein>
    <submittedName>
        <fullName evidence="2">Uncharacterized protein</fullName>
    </submittedName>
</protein>
<evidence type="ECO:0000313" key="1">
    <source>
        <dbReference type="Proteomes" id="UP000887578"/>
    </source>
</evidence>
<reference evidence="2" key="1">
    <citation type="submission" date="2022-11" db="UniProtKB">
        <authorList>
            <consortium name="WormBaseParasite"/>
        </authorList>
    </citation>
    <scope>IDENTIFICATION</scope>
</reference>
<sequence length="179" mass="20407">MDAEERNKEEAEVLGLHRDGEVQVLAEDDANGKQIVKVIMKNSSKTKQQQSPSHSPSTVSSIPICECTVHLDKFGITSDCLPSIKNYLLQKYMSEVENENDKNESEKKIAKSVAERMKMELENKTHLAWVIFAKLKGEWIDTNFEEILNQHSGLIKATEIQFSTPFEFEIFGYVVSFIH</sequence>
<name>A0A914P0K2_9BILA</name>
<dbReference type="WBParaSite" id="PDA_v2.g11295.t1">
    <property type="protein sequence ID" value="PDA_v2.g11295.t1"/>
    <property type="gene ID" value="PDA_v2.g11295"/>
</dbReference>
<dbReference type="AlphaFoldDB" id="A0A914P0K2"/>
<keyword evidence="1" id="KW-1185">Reference proteome</keyword>
<accession>A0A914P0K2</accession>
<evidence type="ECO:0000313" key="2">
    <source>
        <dbReference type="WBParaSite" id="PDA_v2.g11295.t1"/>
    </source>
</evidence>
<organism evidence="1 2">
    <name type="scientific">Panagrolaimus davidi</name>
    <dbReference type="NCBI Taxonomy" id="227884"/>
    <lineage>
        <taxon>Eukaryota</taxon>
        <taxon>Metazoa</taxon>
        <taxon>Ecdysozoa</taxon>
        <taxon>Nematoda</taxon>
        <taxon>Chromadorea</taxon>
        <taxon>Rhabditida</taxon>
        <taxon>Tylenchina</taxon>
        <taxon>Panagrolaimomorpha</taxon>
        <taxon>Panagrolaimoidea</taxon>
        <taxon>Panagrolaimidae</taxon>
        <taxon>Panagrolaimus</taxon>
    </lineage>
</organism>
<dbReference type="Proteomes" id="UP000887578">
    <property type="component" value="Unplaced"/>
</dbReference>